<gene>
    <name evidence="1" type="ORF">AMC81_PA00022</name>
</gene>
<geneLocation type="plasmid" evidence="1 2">
    <name>pRphaN771a</name>
</geneLocation>
<evidence type="ECO:0000313" key="2">
    <source>
        <dbReference type="Proteomes" id="UP000078551"/>
    </source>
</evidence>
<protein>
    <submittedName>
        <fullName evidence="1">Uncharacterized protein</fullName>
    </submittedName>
</protein>
<keyword evidence="1" id="KW-0614">Plasmid</keyword>
<sequence length="168" mass="18730">MTALTGIVPDEEFEKLIDRGGPIGKEGGSRIAFAVQGRSDLVIKESYRPFHHGNFTEWTVWCALQTMAQDIMGTVPNGELRLQFAPCFAISHSARFVMMERLLPLDSRDPLEEFVKKLPSWLNDKKPSAIGKTAQGDMKVLDYGAVNFYEVLNPKNKTNGFDVPVIAV</sequence>
<keyword evidence="2" id="KW-1185">Reference proteome</keyword>
<evidence type="ECO:0000313" key="1">
    <source>
        <dbReference type="EMBL" id="ANL87046.1"/>
    </source>
</evidence>
<organism evidence="1 2">
    <name type="scientific">Rhizobium phaseoli</name>
    <dbReference type="NCBI Taxonomy" id="396"/>
    <lineage>
        <taxon>Bacteria</taxon>
        <taxon>Pseudomonadati</taxon>
        <taxon>Pseudomonadota</taxon>
        <taxon>Alphaproteobacteria</taxon>
        <taxon>Hyphomicrobiales</taxon>
        <taxon>Rhizobiaceae</taxon>
        <taxon>Rhizobium/Agrobacterium group</taxon>
        <taxon>Rhizobium</taxon>
    </lineage>
</organism>
<name>A0ABN4QNA8_9HYPH</name>
<dbReference type="Proteomes" id="UP000078551">
    <property type="component" value="Plasmid pRphaN771a"/>
</dbReference>
<proteinExistence type="predicted"/>
<dbReference type="EMBL" id="CP013569">
    <property type="protein sequence ID" value="ANL87046.1"/>
    <property type="molecule type" value="Genomic_DNA"/>
</dbReference>
<reference evidence="1 2" key="1">
    <citation type="submission" date="2015-11" db="EMBL/GenBank/DDBJ databases">
        <title>The limits of bacterial species coexistence and the symbiotic plasmid transference in sympatric Rhizobium populations.</title>
        <authorList>
            <person name="Perez-Carrascal O.M."/>
            <person name="VanInsberghe D."/>
            <person name="Juarez S."/>
            <person name="Polz M.F."/>
            <person name="Vinuesa P."/>
            <person name="Gonzalez V."/>
        </authorList>
    </citation>
    <scope>NUCLEOTIDE SEQUENCE [LARGE SCALE GENOMIC DNA]</scope>
    <source>
        <strain evidence="1 2">N771</strain>
        <plasmid evidence="1 2">pRphaN771a</plasmid>
    </source>
</reference>
<accession>A0ABN4QNA8</accession>
<dbReference type="RefSeq" id="WP_064832665.1">
    <property type="nucleotide sequence ID" value="NZ_CP013569.1"/>
</dbReference>